<dbReference type="PANTHER" id="PTHR47424">
    <property type="entry name" value="REGULATORY PROTEIN GAL4"/>
    <property type="match status" value="1"/>
</dbReference>
<dbReference type="GO" id="GO:0000435">
    <property type="term" value="P:positive regulation of transcription from RNA polymerase II promoter by galactose"/>
    <property type="evidence" value="ECO:0007669"/>
    <property type="project" value="TreeGrafter"/>
</dbReference>
<dbReference type="Gene3D" id="4.10.240.10">
    <property type="entry name" value="Zn(2)-C6 fungal-type DNA-binding domain"/>
    <property type="match status" value="1"/>
</dbReference>
<feature type="compositionally biased region" description="Polar residues" evidence="5">
    <location>
        <begin position="309"/>
        <end position="322"/>
    </location>
</feature>
<feature type="compositionally biased region" description="Polar residues" evidence="5">
    <location>
        <begin position="290"/>
        <end position="300"/>
    </location>
</feature>
<dbReference type="CDD" id="cd00067">
    <property type="entry name" value="GAL4"/>
    <property type="match status" value="1"/>
</dbReference>
<feature type="region of interest" description="Disordered" evidence="5">
    <location>
        <begin position="355"/>
        <end position="449"/>
    </location>
</feature>
<dbReference type="CDD" id="cd00086">
    <property type="entry name" value="homeodomain"/>
    <property type="match status" value="1"/>
</dbReference>
<accession>A0A8H5F8K3</accession>
<dbReference type="SMART" id="SM00066">
    <property type="entry name" value="GAL4"/>
    <property type="match status" value="1"/>
</dbReference>
<dbReference type="EMBL" id="JAACJJ010000014">
    <property type="protein sequence ID" value="KAF5327719.1"/>
    <property type="molecule type" value="Genomic_DNA"/>
</dbReference>
<feature type="compositionally biased region" description="Basic and acidic residues" evidence="5">
    <location>
        <begin position="378"/>
        <end position="389"/>
    </location>
</feature>
<dbReference type="InterPro" id="IPR036864">
    <property type="entry name" value="Zn2-C6_fun-type_DNA-bd_sf"/>
</dbReference>
<comment type="caution">
    <text evidence="7">The sequence shown here is derived from an EMBL/GenBank/DDBJ whole genome shotgun (WGS) entry which is preliminary data.</text>
</comment>
<dbReference type="GO" id="GO:0000981">
    <property type="term" value="F:DNA-binding transcription factor activity, RNA polymerase II-specific"/>
    <property type="evidence" value="ECO:0007669"/>
    <property type="project" value="InterPro"/>
</dbReference>
<dbReference type="PROSITE" id="PS50048">
    <property type="entry name" value="ZN2_CY6_FUNGAL_2"/>
    <property type="match status" value="1"/>
</dbReference>
<dbReference type="Proteomes" id="UP000567179">
    <property type="component" value="Unassembled WGS sequence"/>
</dbReference>
<keyword evidence="4" id="KW-0539">Nucleus</keyword>
<dbReference type="Pfam" id="PF00172">
    <property type="entry name" value="Zn_clus"/>
    <property type="match status" value="1"/>
</dbReference>
<sequence length="619" mass="68011">MPTDSARSKQAQTAVKPLKRGRACMNCRFLKIKCDGEKPICGPCRMHPKDDECEYADGPGRSRTKVLEDAVSRLEARLLELESSERSLPSVALHDNPYHLKGWCNSKSPPSHNPDSPAIFARHLSPFPLTSTTSSLPSGRHWSTFSKRGTNTELTESTGSSGHLASLDRYSIPMPPRLPPRQVPPVTIGPSSHGPVYNPGSSSSSDDRASWSSSRAYSGMHAVVPPGSESSFFSSASNIGIGGGQFSIDSSSYRNNTNLTINFHHGPPADNIRLSGEPFDSKTGAGPSSLHGSAQYSQYQPYPRLPYSHTPSPFESPSTTDRSFLPTRHIREGFNPTHPYDIPTAEYRQLHTVCLSPPAPLTPQEAVAESSRTGRRRLLTEEDTKERPTTKRIPRASPQNHERRNTRSSPSSDSNEELADDGADNGRRLDPHQPTFASPKKKRTSTLTPHQSAVLHAFLAQSRFPTTAMREEVGRSIGLTRLLTVIDPTDMVSKSKTDGKKTPYPKRYTNPTAPIRAFPMCPESVRGERLDIVRRPDGRHDRPLLSVCIIVLLNTIARTICCDLLASEIHGDTCTLALTTDLPLTQLFRATRTATSSLSSVTHCQRTPFRTLHTVPVPL</sequence>
<proteinExistence type="predicted"/>
<dbReference type="OrthoDB" id="39175at2759"/>
<name>A0A8H5F8K3_9AGAR</name>
<dbReference type="GO" id="GO:0000978">
    <property type="term" value="F:RNA polymerase II cis-regulatory region sequence-specific DNA binding"/>
    <property type="evidence" value="ECO:0007669"/>
    <property type="project" value="TreeGrafter"/>
</dbReference>
<keyword evidence="2" id="KW-0238">DNA-binding</keyword>
<evidence type="ECO:0000256" key="1">
    <source>
        <dbReference type="ARBA" id="ARBA00023015"/>
    </source>
</evidence>
<dbReference type="PANTHER" id="PTHR47424:SF3">
    <property type="entry name" value="REGULATORY PROTEIN GAL4"/>
    <property type="match status" value="1"/>
</dbReference>
<dbReference type="AlphaFoldDB" id="A0A8H5F8K3"/>
<keyword evidence="1" id="KW-0805">Transcription regulation</keyword>
<dbReference type="SUPFAM" id="SSF57701">
    <property type="entry name" value="Zn2/Cys6 DNA-binding domain"/>
    <property type="match status" value="1"/>
</dbReference>
<feature type="region of interest" description="Disordered" evidence="5">
    <location>
        <begin position="130"/>
        <end position="212"/>
    </location>
</feature>
<feature type="compositionally biased region" description="Acidic residues" evidence="5">
    <location>
        <begin position="414"/>
        <end position="423"/>
    </location>
</feature>
<feature type="region of interest" description="Disordered" evidence="5">
    <location>
        <begin position="492"/>
        <end position="513"/>
    </location>
</feature>
<feature type="region of interest" description="Disordered" evidence="5">
    <location>
        <begin position="269"/>
        <end position="342"/>
    </location>
</feature>
<evidence type="ECO:0000313" key="7">
    <source>
        <dbReference type="EMBL" id="KAF5327719.1"/>
    </source>
</evidence>
<protein>
    <recommendedName>
        <fullName evidence="6">Zn(2)-C6 fungal-type domain-containing protein</fullName>
    </recommendedName>
</protein>
<keyword evidence="8" id="KW-1185">Reference proteome</keyword>
<dbReference type="Gene3D" id="1.10.10.60">
    <property type="entry name" value="Homeodomain-like"/>
    <property type="match status" value="1"/>
</dbReference>
<dbReference type="PROSITE" id="PS00463">
    <property type="entry name" value="ZN2_CY6_FUNGAL_1"/>
    <property type="match status" value="1"/>
</dbReference>
<keyword evidence="3" id="KW-0804">Transcription</keyword>
<feature type="compositionally biased region" description="Polar residues" evidence="5">
    <location>
        <begin position="141"/>
        <end position="163"/>
    </location>
</feature>
<feature type="domain" description="Zn(2)-C6 fungal-type" evidence="6">
    <location>
        <begin position="23"/>
        <end position="55"/>
    </location>
</feature>
<organism evidence="7 8">
    <name type="scientific">Psilocybe cf. subviscida</name>
    <dbReference type="NCBI Taxonomy" id="2480587"/>
    <lineage>
        <taxon>Eukaryota</taxon>
        <taxon>Fungi</taxon>
        <taxon>Dikarya</taxon>
        <taxon>Basidiomycota</taxon>
        <taxon>Agaricomycotina</taxon>
        <taxon>Agaricomycetes</taxon>
        <taxon>Agaricomycetidae</taxon>
        <taxon>Agaricales</taxon>
        <taxon>Agaricineae</taxon>
        <taxon>Strophariaceae</taxon>
        <taxon>Psilocybe</taxon>
    </lineage>
</organism>
<evidence type="ECO:0000256" key="5">
    <source>
        <dbReference type="SAM" id="MobiDB-lite"/>
    </source>
</evidence>
<dbReference type="InterPro" id="IPR001356">
    <property type="entry name" value="HD"/>
</dbReference>
<reference evidence="7 8" key="1">
    <citation type="journal article" date="2020" name="ISME J.">
        <title>Uncovering the hidden diversity of litter-decomposition mechanisms in mushroom-forming fungi.</title>
        <authorList>
            <person name="Floudas D."/>
            <person name="Bentzer J."/>
            <person name="Ahren D."/>
            <person name="Johansson T."/>
            <person name="Persson P."/>
            <person name="Tunlid A."/>
        </authorList>
    </citation>
    <scope>NUCLEOTIDE SEQUENCE [LARGE SCALE GENOMIC DNA]</scope>
    <source>
        <strain evidence="7 8">CBS 101986</strain>
    </source>
</reference>
<dbReference type="GO" id="GO:0008270">
    <property type="term" value="F:zinc ion binding"/>
    <property type="evidence" value="ECO:0007669"/>
    <property type="project" value="InterPro"/>
</dbReference>
<evidence type="ECO:0000259" key="6">
    <source>
        <dbReference type="PROSITE" id="PS50048"/>
    </source>
</evidence>
<evidence type="ECO:0000256" key="2">
    <source>
        <dbReference type="ARBA" id="ARBA00023125"/>
    </source>
</evidence>
<evidence type="ECO:0000313" key="8">
    <source>
        <dbReference type="Proteomes" id="UP000567179"/>
    </source>
</evidence>
<gene>
    <name evidence="7" type="ORF">D9619_003989</name>
</gene>
<dbReference type="InterPro" id="IPR001138">
    <property type="entry name" value="Zn2Cys6_DnaBD"/>
</dbReference>
<feature type="compositionally biased region" description="Pro residues" evidence="5">
    <location>
        <begin position="173"/>
        <end position="183"/>
    </location>
</feature>
<dbReference type="InterPro" id="IPR051127">
    <property type="entry name" value="Fungal_SecMet_Regulators"/>
</dbReference>
<evidence type="ECO:0000256" key="4">
    <source>
        <dbReference type="ARBA" id="ARBA00023242"/>
    </source>
</evidence>
<evidence type="ECO:0000256" key="3">
    <source>
        <dbReference type="ARBA" id="ARBA00023163"/>
    </source>
</evidence>
<dbReference type="GO" id="GO:0005634">
    <property type="term" value="C:nucleus"/>
    <property type="evidence" value="ECO:0007669"/>
    <property type="project" value="TreeGrafter"/>
</dbReference>